<gene>
    <name evidence="2" type="ORF">KC19_3G099100</name>
</gene>
<organism evidence="2 3">
    <name type="scientific">Ceratodon purpureus</name>
    <name type="common">Fire moss</name>
    <name type="synonym">Dicranum purpureum</name>
    <dbReference type="NCBI Taxonomy" id="3225"/>
    <lineage>
        <taxon>Eukaryota</taxon>
        <taxon>Viridiplantae</taxon>
        <taxon>Streptophyta</taxon>
        <taxon>Embryophyta</taxon>
        <taxon>Bryophyta</taxon>
        <taxon>Bryophytina</taxon>
        <taxon>Bryopsida</taxon>
        <taxon>Dicranidae</taxon>
        <taxon>Pseudoditrichales</taxon>
        <taxon>Ditrichaceae</taxon>
        <taxon>Ceratodon</taxon>
    </lineage>
</organism>
<feature type="compositionally biased region" description="Polar residues" evidence="1">
    <location>
        <begin position="464"/>
        <end position="479"/>
    </location>
</feature>
<feature type="region of interest" description="Disordered" evidence="1">
    <location>
        <begin position="137"/>
        <end position="173"/>
    </location>
</feature>
<comment type="caution">
    <text evidence="2">The sequence shown here is derived from an EMBL/GenBank/DDBJ whole genome shotgun (WGS) entry which is preliminary data.</text>
</comment>
<dbReference type="AlphaFoldDB" id="A0A8T0IKA7"/>
<evidence type="ECO:0000313" key="3">
    <source>
        <dbReference type="Proteomes" id="UP000822688"/>
    </source>
</evidence>
<feature type="region of interest" description="Disordered" evidence="1">
    <location>
        <begin position="278"/>
        <end position="408"/>
    </location>
</feature>
<proteinExistence type="predicted"/>
<reference evidence="2" key="1">
    <citation type="submission" date="2020-06" db="EMBL/GenBank/DDBJ databases">
        <title>WGS assembly of Ceratodon purpureus strain R40.</title>
        <authorList>
            <person name="Carey S.B."/>
            <person name="Jenkins J."/>
            <person name="Shu S."/>
            <person name="Lovell J.T."/>
            <person name="Sreedasyam A."/>
            <person name="Maumus F."/>
            <person name="Tiley G.P."/>
            <person name="Fernandez-Pozo N."/>
            <person name="Barry K."/>
            <person name="Chen C."/>
            <person name="Wang M."/>
            <person name="Lipzen A."/>
            <person name="Daum C."/>
            <person name="Saski C.A."/>
            <person name="Payton A.C."/>
            <person name="Mcbreen J.C."/>
            <person name="Conrad R.E."/>
            <person name="Kollar L.M."/>
            <person name="Olsson S."/>
            <person name="Huttunen S."/>
            <person name="Landis J.B."/>
            <person name="Wickett N.J."/>
            <person name="Johnson M.G."/>
            <person name="Rensing S.A."/>
            <person name="Grimwood J."/>
            <person name="Schmutz J."/>
            <person name="Mcdaniel S.F."/>
        </authorList>
    </citation>
    <scope>NUCLEOTIDE SEQUENCE</scope>
    <source>
        <strain evidence="2">R40</strain>
    </source>
</reference>
<sequence>MGRKIRSSTHEISDFPHKRSQIRGPWNTPHDKKNFQSPADFYHGQKGSDVTLFCHLPPPPHSQDPKIAKMPDPYFGKEGNDVTEWVRYVDMARPASRDWYFGKPSSDVTQWLNAPVPGGPNPEGDSYWGRTKSYVTDPSVSPTMTPPARPMDGLGTMDAMTWSSKSKDDQVPLGKSVSKLQAMLNALARSRKQAPPAKPRGERVAPGKRNSPGFPVGRAPRDFPPPGWTLPPRKPTEWESTYWGKCKSYVTDYAMSPTLTPPGRPLLGEQAKEAMCFIPETGGREEKIPLGRAVKRMGEGRPHSPTNQSPHHNTGLGNTTRKLRARPHLTPHPNPPPGSKSPGSTNPPSPKLPPPKSPPKSGQASPPSPAASKSSSSGKKGNQANLKWRDQQKFGARPLISPCCDKKKPRAPPVYPVIPCSKIGPKSLDNRPKKKLAANLIVKKVPGPIEDPHHDVPWFGKAKNSVTDPSVSPNMTPPGQVSRRSKAEREASYAKRKKVPMIQPFLRPPKKLWERGR</sequence>
<dbReference type="EMBL" id="CM026423">
    <property type="protein sequence ID" value="KAG0582978.1"/>
    <property type="molecule type" value="Genomic_DNA"/>
</dbReference>
<feature type="region of interest" description="Disordered" evidence="1">
    <location>
        <begin position="188"/>
        <end position="239"/>
    </location>
</feature>
<keyword evidence="3" id="KW-1185">Reference proteome</keyword>
<feature type="compositionally biased region" description="Basic and acidic residues" evidence="1">
    <location>
        <begin position="8"/>
        <end position="17"/>
    </location>
</feature>
<dbReference type="OrthoDB" id="1970220at2759"/>
<dbReference type="Proteomes" id="UP000822688">
    <property type="component" value="Chromosome 3"/>
</dbReference>
<feature type="compositionally biased region" description="Low complexity" evidence="1">
    <location>
        <begin position="359"/>
        <end position="381"/>
    </location>
</feature>
<protein>
    <submittedName>
        <fullName evidence="2">Uncharacterized protein</fullName>
    </submittedName>
</protein>
<feature type="compositionally biased region" description="Pro residues" evidence="1">
    <location>
        <begin position="222"/>
        <end position="233"/>
    </location>
</feature>
<feature type="compositionally biased region" description="Polar residues" evidence="1">
    <location>
        <begin position="304"/>
        <end position="320"/>
    </location>
</feature>
<name>A0A8T0IKA7_CERPU</name>
<feature type="compositionally biased region" description="Pro residues" evidence="1">
    <location>
        <begin position="330"/>
        <end position="358"/>
    </location>
</feature>
<evidence type="ECO:0000256" key="1">
    <source>
        <dbReference type="SAM" id="MobiDB-lite"/>
    </source>
</evidence>
<evidence type="ECO:0000313" key="2">
    <source>
        <dbReference type="EMBL" id="KAG0582978.1"/>
    </source>
</evidence>
<accession>A0A8T0IKA7</accession>
<feature type="region of interest" description="Disordered" evidence="1">
    <location>
        <begin position="446"/>
        <end position="517"/>
    </location>
</feature>
<feature type="region of interest" description="Disordered" evidence="1">
    <location>
        <begin position="1"/>
        <end position="39"/>
    </location>
</feature>